<keyword evidence="2" id="KW-1185">Reference proteome</keyword>
<accession>I3E055</accession>
<dbReference type="PATRIC" id="fig|997296.3.peg.1263"/>
<comment type="caution">
    <text evidence="1">The sequence shown here is derived from an EMBL/GenBank/DDBJ whole genome shotgun (WGS) entry which is preliminary data.</text>
</comment>
<organism evidence="1 2">
    <name type="scientific">Bacillus methanolicus PB1</name>
    <dbReference type="NCBI Taxonomy" id="997296"/>
    <lineage>
        <taxon>Bacteria</taxon>
        <taxon>Bacillati</taxon>
        <taxon>Bacillota</taxon>
        <taxon>Bacilli</taxon>
        <taxon>Bacillales</taxon>
        <taxon>Bacillaceae</taxon>
        <taxon>Bacillus</taxon>
    </lineage>
</organism>
<evidence type="ECO:0000313" key="1">
    <source>
        <dbReference type="EMBL" id="EIJ79876.1"/>
    </source>
</evidence>
<dbReference type="STRING" id="997296.PB1_05912"/>
<reference evidence="1 2" key="1">
    <citation type="journal article" date="2012" name="Appl. Environ. Microbiol.">
        <title>Genome Sequence of Thermotolerant Bacillus methanolicus: Features and Regulation Related to Methylotrophy and Production of L-Lysine and L-Glutamate from Methanol.</title>
        <authorList>
            <person name="Heggeset T.M."/>
            <person name="Krog A."/>
            <person name="Balzer S."/>
            <person name="Wentzel A."/>
            <person name="Ellingsen T.E."/>
            <person name="Brautaset T."/>
        </authorList>
    </citation>
    <scope>NUCLEOTIDE SEQUENCE [LARGE SCALE GENOMIC DNA]</scope>
    <source>
        <strain evidence="1 2">PB1</strain>
    </source>
</reference>
<proteinExistence type="predicted"/>
<evidence type="ECO:0000313" key="2">
    <source>
        <dbReference type="Proteomes" id="UP000010523"/>
    </source>
</evidence>
<dbReference type="Proteomes" id="UP000010523">
    <property type="component" value="Unassembled WGS sequence"/>
</dbReference>
<dbReference type="AlphaFoldDB" id="I3E055"/>
<gene>
    <name evidence="1" type="ORF">PB1_05912</name>
</gene>
<sequence length="65" mass="7484">MIKFHNKKRQAPFQLAFAESRLYEYEIVVVLCKGNSPSTNINSNGSFNHDNRLCPAFITTLFYVV</sequence>
<protein>
    <submittedName>
        <fullName evidence="1">Uncharacterized protein</fullName>
    </submittedName>
</protein>
<dbReference type="EMBL" id="AFEU01000002">
    <property type="protein sequence ID" value="EIJ79876.1"/>
    <property type="molecule type" value="Genomic_DNA"/>
</dbReference>
<name>I3E055_BACMT</name>